<keyword evidence="1" id="KW-0378">Hydrolase</keyword>
<dbReference type="SUPFAM" id="SSF52266">
    <property type="entry name" value="SGNH hydrolase"/>
    <property type="match status" value="1"/>
</dbReference>
<feature type="domain" description="Sialate O-acetylesterase" evidence="3">
    <location>
        <begin position="131"/>
        <end position="339"/>
    </location>
</feature>
<dbReference type="Gene3D" id="3.40.50.1110">
    <property type="entry name" value="SGNH hydrolase"/>
    <property type="match status" value="1"/>
</dbReference>
<accession>A0A317ZCV2</accession>
<name>A0A317ZCV2_9BACT</name>
<dbReference type="AlphaFoldDB" id="A0A317ZCV2"/>
<comment type="caution">
    <text evidence="4">The sequence shown here is derived from an EMBL/GenBank/DDBJ whole genome shotgun (WGS) entry which is preliminary data.</text>
</comment>
<feature type="chain" id="PRO_5016285167" description="Sialate O-acetylesterase domain-containing protein" evidence="2">
    <location>
        <begin position="30"/>
        <end position="490"/>
    </location>
</feature>
<keyword evidence="2" id="KW-0732">Signal</keyword>
<feature type="signal peptide" evidence="2">
    <location>
        <begin position="1"/>
        <end position="29"/>
    </location>
</feature>
<sequence length="490" mass="53966">MIAMLFPMNRLRLLLIVLLFSFSCQVGQANVGTPAAKLCAPIFNDHAVFQQGEAIPVWGSAPAGALISVEFNDATVTTRAAPDGSWQLELPPMPADKLDHLDQFPEGRTLTVTSDKGPARKQIFHNILIGEVWLCSGQSNMAGKVRNNRKKQNPDDDLTQLQMPALRQYRSDTGWISATPEEVREFSRVGVTFGRKLQQELNVPVGLLFGAVGGTKIETWIRPDAGVDTSAKHAPGSNYRKHIDPIAGYGLKGILWYQGEGNASDGFAYFDKLKSLIDGWRTVWSNQALPFLIVQLAGIGQSDAEQPAMGDGRAAIREAQFQAMKQFQNVGLATAIDIGGPGEHPPNKTDIGIRLAHWALHHNYARETIAASGPIFKGFERKDSAMVIHFENAEGLMLGRKDTYDPVQAVPEGTPLPWLSIQDQKGNWHWAESRILGETLVVQHPDVSNPKAVRYAWTNNPNHPVGPYLYNQYGLPAFPFTTESWSSLLD</sequence>
<evidence type="ECO:0000259" key="3">
    <source>
        <dbReference type="Pfam" id="PF03629"/>
    </source>
</evidence>
<dbReference type="PANTHER" id="PTHR22901:SF0">
    <property type="entry name" value="SIALATE O-ACETYLESTERASE"/>
    <property type="match status" value="1"/>
</dbReference>
<dbReference type="GO" id="GO:0005975">
    <property type="term" value="P:carbohydrate metabolic process"/>
    <property type="evidence" value="ECO:0007669"/>
    <property type="project" value="TreeGrafter"/>
</dbReference>
<protein>
    <recommendedName>
        <fullName evidence="3">Sialate O-acetylesterase domain-containing protein</fullName>
    </recommendedName>
</protein>
<evidence type="ECO:0000313" key="4">
    <source>
        <dbReference type="EMBL" id="PXA03034.1"/>
    </source>
</evidence>
<dbReference type="Proteomes" id="UP000247099">
    <property type="component" value="Unassembled WGS sequence"/>
</dbReference>
<dbReference type="GO" id="GO:0001681">
    <property type="term" value="F:sialate O-acetylesterase activity"/>
    <property type="evidence" value="ECO:0007669"/>
    <property type="project" value="InterPro"/>
</dbReference>
<gene>
    <name evidence="4" type="ORF">DDZ13_14030</name>
</gene>
<organism evidence="4 5">
    <name type="scientific">Coraliomargarita sinensis</name>
    <dbReference type="NCBI Taxonomy" id="2174842"/>
    <lineage>
        <taxon>Bacteria</taxon>
        <taxon>Pseudomonadati</taxon>
        <taxon>Verrucomicrobiota</taxon>
        <taxon>Opitutia</taxon>
        <taxon>Puniceicoccales</taxon>
        <taxon>Coraliomargaritaceae</taxon>
        <taxon>Coraliomargarita</taxon>
    </lineage>
</organism>
<evidence type="ECO:0000313" key="5">
    <source>
        <dbReference type="Proteomes" id="UP000247099"/>
    </source>
</evidence>
<dbReference type="EMBL" id="QHJQ01000013">
    <property type="protein sequence ID" value="PXA03034.1"/>
    <property type="molecule type" value="Genomic_DNA"/>
</dbReference>
<keyword evidence="5" id="KW-1185">Reference proteome</keyword>
<evidence type="ECO:0000256" key="1">
    <source>
        <dbReference type="ARBA" id="ARBA00022801"/>
    </source>
</evidence>
<dbReference type="InterPro" id="IPR036514">
    <property type="entry name" value="SGNH_hydro_sf"/>
</dbReference>
<reference evidence="4 5" key="1">
    <citation type="submission" date="2018-05" db="EMBL/GenBank/DDBJ databases">
        <title>Coraliomargarita sinensis sp. nov., isolated from a marine solar saltern.</title>
        <authorList>
            <person name="Zhou L.Y."/>
        </authorList>
    </citation>
    <scope>NUCLEOTIDE SEQUENCE [LARGE SCALE GENOMIC DNA]</scope>
    <source>
        <strain evidence="4 5">WN38</strain>
    </source>
</reference>
<proteinExistence type="predicted"/>
<evidence type="ECO:0000256" key="2">
    <source>
        <dbReference type="SAM" id="SignalP"/>
    </source>
</evidence>
<dbReference type="InterPro" id="IPR039329">
    <property type="entry name" value="SIAE"/>
</dbReference>
<dbReference type="InParanoid" id="A0A317ZCV2"/>
<dbReference type="InterPro" id="IPR005181">
    <property type="entry name" value="SASA"/>
</dbReference>
<dbReference type="Pfam" id="PF03629">
    <property type="entry name" value="SASA"/>
    <property type="match status" value="1"/>
</dbReference>
<dbReference type="PANTHER" id="PTHR22901">
    <property type="entry name" value="SIALATE O-ACETYLESTERASE"/>
    <property type="match status" value="1"/>
</dbReference>